<keyword evidence="8" id="KW-0645">Protease</keyword>
<evidence type="ECO:0000313" key="8">
    <source>
        <dbReference type="EMBL" id="GGD61618.1"/>
    </source>
</evidence>
<keyword evidence="3" id="KW-0812">Transmembrane</keyword>
<dbReference type="Proteomes" id="UP000612349">
    <property type="component" value="Unassembled WGS sequence"/>
</dbReference>
<proteinExistence type="inferred from homology"/>
<evidence type="ECO:0000259" key="7">
    <source>
        <dbReference type="SMART" id="SM00244"/>
    </source>
</evidence>
<evidence type="ECO:0000256" key="3">
    <source>
        <dbReference type="ARBA" id="ARBA00022692"/>
    </source>
</evidence>
<dbReference type="Pfam" id="PF01145">
    <property type="entry name" value="Band_7"/>
    <property type="match status" value="1"/>
</dbReference>
<feature type="compositionally biased region" description="Gly residues" evidence="6">
    <location>
        <begin position="88"/>
        <end position="98"/>
    </location>
</feature>
<dbReference type="InterPro" id="IPR010201">
    <property type="entry name" value="HflK"/>
</dbReference>
<dbReference type="InterPro" id="IPR050710">
    <property type="entry name" value="Band7/mec-2_domain"/>
</dbReference>
<dbReference type="GO" id="GO:0006508">
    <property type="term" value="P:proteolysis"/>
    <property type="evidence" value="ECO:0007669"/>
    <property type="project" value="UniProtKB-KW"/>
</dbReference>
<dbReference type="InterPro" id="IPR036013">
    <property type="entry name" value="Band_7/SPFH_dom_sf"/>
</dbReference>
<organism evidence="8 9">
    <name type="scientific">Croceicoccus mobilis</name>
    <dbReference type="NCBI Taxonomy" id="1703339"/>
    <lineage>
        <taxon>Bacteria</taxon>
        <taxon>Pseudomonadati</taxon>
        <taxon>Pseudomonadota</taxon>
        <taxon>Alphaproteobacteria</taxon>
        <taxon>Sphingomonadales</taxon>
        <taxon>Erythrobacteraceae</taxon>
        <taxon>Croceicoccus</taxon>
    </lineage>
</organism>
<protein>
    <submittedName>
        <fullName evidence="8">Protease modulator HflK</fullName>
    </submittedName>
</protein>
<dbReference type="Gene3D" id="3.30.479.30">
    <property type="entry name" value="Band 7 domain"/>
    <property type="match status" value="1"/>
</dbReference>
<evidence type="ECO:0000256" key="6">
    <source>
        <dbReference type="SAM" id="MobiDB-lite"/>
    </source>
</evidence>
<feature type="domain" description="Band 7" evidence="7">
    <location>
        <begin position="126"/>
        <end position="293"/>
    </location>
</feature>
<keyword evidence="4" id="KW-1133">Transmembrane helix</keyword>
<dbReference type="SUPFAM" id="SSF117892">
    <property type="entry name" value="Band 7/SPFH domain"/>
    <property type="match status" value="1"/>
</dbReference>
<evidence type="ECO:0000256" key="5">
    <source>
        <dbReference type="ARBA" id="ARBA00023136"/>
    </source>
</evidence>
<comment type="caution">
    <text evidence="8">The sequence shown here is derived from an EMBL/GenBank/DDBJ whole genome shotgun (WGS) entry which is preliminary data.</text>
</comment>
<reference evidence="8" key="2">
    <citation type="submission" date="2020-09" db="EMBL/GenBank/DDBJ databases">
        <authorList>
            <person name="Sun Q."/>
            <person name="Zhou Y."/>
        </authorList>
    </citation>
    <scope>NUCLEOTIDE SEQUENCE</scope>
    <source>
        <strain evidence="8">CGMCC 1.15360</strain>
    </source>
</reference>
<evidence type="ECO:0000313" key="9">
    <source>
        <dbReference type="Proteomes" id="UP000612349"/>
    </source>
</evidence>
<sequence length="388" mass="41919">MNSKGGSLKDMILAMAGRNPWGGSGGTGEDSGNEGGAAGGDEPRADTGDKPRPGTKPKNPWLPEGSGDEAGGRRAPNIEDLFGRRPGRPGGSGGGGGFPKMPQAPGGKSWVPLVVVAIIAFWILSSSFHMVDPKEEAVVTTFGKYDRTLTSGVSMTLPWPIQQVRKEDVTSIRRDTIPEGEGEKLMLTGDQNLVDLSYLIRWNIDDLKLYAFQLAEPDETVKEVAEASMRAAVAEVTLDEALSGSGRAEIEQSVASNMQALLDAYRSGIRIQGVEIKKADPPTRVIDAFREVLAAQQDAQSDINRARAWAEQVTARAEGEASEFNQVYEEYRMAPEVTRRRMYYETMESVLSRTDKTVVEADGVVPYLPLPEARRSSRASTSANGGDQ</sequence>
<name>A0A916YTX6_9SPHN</name>
<dbReference type="PANTHER" id="PTHR43327">
    <property type="entry name" value="STOMATIN-LIKE PROTEIN 2, MITOCHONDRIAL"/>
    <property type="match status" value="1"/>
</dbReference>
<dbReference type="CDD" id="cd03404">
    <property type="entry name" value="SPFH_HflK"/>
    <property type="match status" value="1"/>
</dbReference>
<keyword evidence="9" id="KW-1185">Reference proteome</keyword>
<dbReference type="GO" id="GO:0008233">
    <property type="term" value="F:peptidase activity"/>
    <property type="evidence" value="ECO:0007669"/>
    <property type="project" value="UniProtKB-KW"/>
</dbReference>
<dbReference type="GO" id="GO:0016020">
    <property type="term" value="C:membrane"/>
    <property type="evidence" value="ECO:0007669"/>
    <property type="project" value="UniProtKB-SubCell"/>
</dbReference>
<gene>
    <name evidence="8" type="ORF">GCM10010990_08850</name>
</gene>
<evidence type="ECO:0000256" key="1">
    <source>
        <dbReference type="ARBA" id="ARBA00004167"/>
    </source>
</evidence>
<comment type="similarity">
    <text evidence="2">Belongs to the band 7/mec-2 family. HflK subfamily.</text>
</comment>
<accession>A0A916YTX6</accession>
<evidence type="ECO:0000256" key="2">
    <source>
        <dbReference type="ARBA" id="ARBA00006971"/>
    </source>
</evidence>
<feature type="compositionally biased region" description="Basic and acidic residues" evidence="6">
    <location>
        <begin position="41"/>
        <end position="52"/>
    </location>
</feature>
<dbReference type="InterPro" id="IPR001107">
    <property type="entry name" value="Band_7"/>
</dbReference>
<dbReference type="AlphaFoldDB" id="A0A916YTX6"/>
<dbReference type="PANTHER" id="PTHR43327:SF2">
    <property type="entry name" value="MODULATOR OF FTSH PROTEASE HFLK"/>
    <property type="match status" value="1"/>
</dbReference>
<reference evidence="8" key="1">
    <citation type="journal article" date="2014" name="Int. J. Syst. Evol. Microbiol.">
        <title>Complete genome sequence of Corynebacterium casei LMG S-19264T (=DSM 44701T), isolated from a smear-ripened cheese.</title>
        <authorList>
            <consortium name="US DOE Joint Genome Institute (JGI-PGF)"/>
            <person name="Walter F."/>
            <person name="Albersmeier A."/>
            <person name="Kalinowski J."/>
            <person name="Ruckert C."/>
        </authorList>
    </citation>
    <scope>NUCLEOTIDE SEQUENCE</scope>
    <source>
        <strain evidence="8">CGMCC 1.15360</strain>
    </source>
</reference>
<evidence type="ECO:0000256" key="4">
    <source>
        <dbReference type="ARBA" id="ARBA00022989"/>
    </source>
</evidence>
<feature type="compositionally biased region" description="Gly residues" evidence="6">
    <location>
        <begin position="20"/>
        <end position="39"/>
    </location>
</feature>
<dbReference type="EMBL" id="BMIP01000001">
    <property type="protein sequence ID" value="GGD61618.1"/>
    <property type="molecule type" value="Genomic_DNA"/>
</dbReference>
<dbReference type="SMART" id="SM00244">
    <property type="entry name" value="PHB"/>
    <property type="match status" value="1"/>
</dbReference>
<keyword evidence="8" id="KW-0378">Hydrolase</keyword>
<comment type="subcellular location">
    <subcellularLocation>
        <location evidence="1">Membrane</location>
        <topology evidence="1">Single-pass membrane protein</topology>
    </subcellularLocation>
</comment>
<feature type="region of interest" description="Disordered" evidence="6">
    <location>
        <begin position="1"/>
        <end position="103"/>
    </location>
</feature>
<keyword evidence="5" id="KW-0472">Membrane</keyword>